<feature type="chain" id="PRO_5044794030" description="TPM domain-containing protein" evidence="3">
    <location>
        <begin position="28"/>
        <end position="365"/>
    </location>
</feature>
<evidence type="ECO:0008006" key="6">
    <source>
        <dbReference type="Google" id="ProtNLM"/>
    </source>
</evidence>
<reference evidence="4 5" key="1">
    <citation type="submission" date="2024-10" db="EMBL/GenBank/DDBJ databases">
        <authorList>
            <person name="Kim D."/>
        </authorList>
    </citation>
    <scope>NUCLEOTIDE SEQUENCE [LARGE SCALE GENOMIC DNA]</scope>
    <source>
        <strain evidence="4">BH-2024</strain>
    </source>
</reference>
<dbReference type="PANTHER" id="PTHR33748">
    <property type="entry name" value="PROTEIN CBG04600"/>
    <property type="match status" value="1"/>
</dbReference>
<dbReference type="AlphaFoldDB" id="A0ABD2ISJ6"/>
<feature type="region of interest" description="Disordered" evidence="1">
    <location>
        <begin position="315"/>
        <end position="365"/>
    </location>
</feature>
<gene>
    <name evidence="4" type="ORF">niasHT_037545</name>
</gene>
<dbReference type="EMBL" id="JBICBT010001143">
    <property type="protein sequence ID" value="KAL3081077.1"/>
    <property type="molecule type" value="Genomic_DNA"/>
</dbReference>
<dbReference type="InterPro" id="IPR033438">
    <property type="entry name" value="MOLO1"/>
</dbReference>
<organism evidence="4 5">
    <name type="scientific">Heterodera trifolii</name>
    <dbReference type="NCBI Taxonomy" id="157864"/>
    <lineage>
        <taxon>Eukaryota</taxon>
        <taxon>Metazoa</taxon>
        <taxon>Ecdysozoa</taxon>
        <taxon>Nematoda</taxon>
        <taxon>Chromadorea</taxon>
        <taxon>Rhabditida</taxon>
        <taxon>Tylenchina</taxon>
        <taxon>Tylenchomorpha</taxon>
        <taxon>Tylenchoidea</taxon>
        <taxon>Heteroderidae</taxon>
        <taxon>Heteroderinae</taxon>
        <taxon>Heterodera</taxon>
    </lineage>
</organism>
<keyword evidence="2" id="KW-0472">Membrane</keyword>
<keyword evidence="2" id="KW-1133">Transmembrane helix</keyword>
<keyword evidence="3" id="KW-0732">Signal</keyword>
<protein>
    <recommendedName>
        <fullName evidence="6">TPM domain-containing protein</fullName>
    </recommendedName>
</protein>
<evidence type="ECO:0000256" key="1">
    <source>
        <dbReference type="SAM" id="MobiDB-lite"/>
    </source>
</evidence>
<dbReference type="Proteomes" id="UP001620626">
    <property type="component" value="Unassembled WGS sequence"/>
</dbReference>
<accession>A0ABD2ISJ6</accession>
<proteinExistence type="predicted"/>
<feature type="transmembrane region" description="Helical" evidence="2">
    <location>
        <begin position="236"/>
        <end position="265"/>
    </location>
</feature>
<evidence type="ECO:0000313" key="5">
    <source>
        <dbReference type="Proteomes" id="UP001620626"/>
    </source>
</evidence>
<evidence type="ECO:0000256" key="3">
    <source>
        <dbReference type="SAM" id="SignalP"/>
    </source>
</evidence>
<feature type="signal peptide" evidence="3">
    <location>
        <begin position="1"/>
        <end position="27"/>
    </location>
</feature>
<comment type="caution">
    <text evidence="4">The sequence shown here is derived from an EMBL/GenBank/DDBJ whole genome shotgun (WGS) entry which is preliminary data.</text>
</comment>
<evidence type="ECO:0000313" key="4">
    <source>
        <dbReference type="EMBL" id="KAL3081077.1"/>
    </source>
</evidence>
<dbReference type="Pfam" id="PF17175">
    <property type="entry name" value="MOLO1"/>
    <property type="match status" value="1"/>
</dbReference>
<feature type="region of interest" description="Disordered" evidence="1">
    <location>
        <begin position="197"/>
        <end position="230"/>
    </location>
</feature>
<keyword evidence="5" id="KW-1185">Reference proteome</keyword>
<sequence>MFCQIPPLFLSLFVLFFSINFCPSVVAQRTQWDAFNFPNPTAPGDFHRCKMRSTALLCDPDEVLSEQERYRLNYELGLIESATRQENGREFCERKGINAAVAIARQVKGGQEQDVRNMANDLLRRWTLDKQCEKAIVIVLSLEDRRFWVARMPRVPVYAQEFTELFKREQGTFKTGRNSEGLQNVIRAIRDRALSKQFPSARPDDDGRSKGTPFVPMPKPTPHPEGKHRQKGGGGVLSWLLILLVIVFVVIPLACCCCCLYFCFFRKKDSGSNNRTPINAENGGTGAERRGGTGLPLVGMLSGIGGAASNLFSKTRRRGAAATDEGGGAQPAPPPPYSPVSQDDKKSPSLYPSLPVKDQGGGGSF</sequence>
<dbReference type="PANTHER" id="PTHR33748:SF6">
    <property type="entry name" value="TPM_PHOSPHATASE DOMAIN-CONTAINING PROTEIN"/>
    <property type="match status" value="1"/>
</dbReference>
<name>A0ABD2ISJ6_9BILA</name>
<feature type="region of interest" description="Disordered" evidence="1">
    <location>
        <begin position="273"/>
        <end position="294"/>
    </location>
</feature>
<keyword evidence="2" id="KW-0812">Transmembrane</keyword>
<evidence type="ECO:0000256" key="2">
    <source>
        <dbReference type="SAM" id="Phobius"/>
    </source>
</evidence>
<dbReference type="Gene3D" id="3.10.310.50">
    <property type="match status" value="1"/>
</dbReference>